<dbReference type="Pfam" id="PF00501">
    <property type="entry name" value="AMP-binding"/>
    <property type="match status" value="1"/>
</dbReference>
<dbReference type="SUPFAM" id="SSF51735">
    <property type="entry name" value="NAD(P)-binding Rossmann-fold domains"/>
    <property type="match status" value="1"/>
</dbReference>
<name>A0A0D2JZI7_9EURO</name>
<dbReference type="PROSITE" id="PS00455">
    <property type="entry name" value="AMP_BINDING"/>
    <property type="match status" value="1"/>
</dbReference>
<dbReference type="InterPro" id="IPR009081">
    <property type="entry name" value="PP-bd_ACP"/>
</dbReference>
<dbReference type="Pfam" id="PF07993">
    <property type="entry name" value="NAD_binding_4"/>
    <property type="match status" value="1"/>
</dbReference>
<dbReference type="InterPro" id="IPR020806">
    <property type="entry name" value="PKS_PP-bd"/>
</dbReference>
<keyword evidence="1" id="KW-0596">Phosphopantetheine</keyword>
<proteinExistence type="predicted"/>
<evidence type="ECO:0000256" key="1">
    <source>
        <dbReference type="ARBA" id="ARBA00022450"/>
    </source>
</evidence>
<keyword evidence="2" id="KW-0597">Phosphoprotein</keyword>
<dbReference type="InterPro" id="IPR013120">
    <property type="entry name" value="FAR_NAD-bd"/>
</dbReference>
<dbReference type="Gene3D" id="3.40.50.720">
    <property type="entry name" value="NAD(P)-binding Rossmann-like Domain"/>
    <property type="match status" value="1"/>
</dbReference>
<dbReference type="InterPro" id="IPR020845">
    <property type="entry name" value="AMP-binding_CS"/>
</dbReference>
<dbReference type="Gene3D" id="3.40.50.12780">
    <property type="entry name" value="N-terminal domain of ligase-like"/>
    <property type="match status" value="1"/>
</dbReference>
<dbReference type="AlphaFoldDB" id="A0A0D2JZI7"/>
<keyword evidence="6" id="KW-1185">Reference proteome</keyword>
<dbReference type="InterPro" id="IPR051414">
    <property type="entry name" value="Adenylate-forming_Reductase"/>
</dbReference>
<organism evidence="5 6">
    <name type="scientific">Fonsecaea multimorphosa CBS 102226</name>
    <dbReference type="NCBI Taxonomy" id="1442371"/>
    <lineage>
        <taxon>Eukaryota</taxon>
        <taxon>Fungi</taxon>
        <taxon>Dikarya</taxon>
        <taxon>Ascomycota</taxon>
        <taxon>Pezizomycotina</taxon>
        <taxon>Eurotiomycetes</taxon>
        <taxon>Chaetothyriomycetidae</taxon>
        <taxon>Chaetothyriales</taxon>
        <taxon>Herpotrichiellaceae</taxon>
        <taxon>Fonsecaea</taxon>
    </lineage>
</organism>
<dbReference type="EMBL" id="KN848079">
    <property type="protein sequence ID" value="KIX96004.1"/>
    <property type="molecule type" value="Genomic_DNA"/>
</dbReference>
<dbReference type="InterPro" id="IPR036291">
    <property type="entry name" value="NAD(P)-bd_dom_sf"/>
</dbReference>
<dbReference type="GO" id="GO:0031177">
    <property type="term" value="F:phosphopantetheine binding"/>
    <property type="evidence" value="ECO:0007669"/>
    <property type="project" value="InterPro"/>
</dbReference>
<dbReference type="RefSeq" id="XP_016630127.1">
    <property type="nucleotide sequence ID" value="XM_016778756.1"/>
</dbReference>
<dbReference type="SMART" id="SM00823">
    <property type="entry name" value="PKS_PP"/>
    <property type="match status" value="1"/>
</dbReference>
<dbReference type="Pfam" id="PF23562">
    <property type="entry name" value="AMP-binding_C_3"/>
    <property type="match status" value="1"/>
</dbReference>
<dbReference type="SUPFAM" id="SSF56801">
    <property type="entry name" value="Acetyl-CoA synthetase-like"/>
    <property type="match status" value="1"/>
</dbReference>
<gene>
    <name evidence="5" type="ORF">Z520_08259</name>
</gene>
<keyword evidence="3" id="KW-1133">Transmembrane helix</keyword>
<dbReference type="Gene3D" id="1.10.1200.10">
    <property type="entry name" value="ACP-like"/>
    <property type="match status" value="1"/>
</dbReference>
<evidence type="ECO:0000259" key="4">
    <source>
        <dbReference type="PROSITE" id="PS50075"/>
    </source>
</evidence>
<evidence type="ECO:0000256" key="2">
    <source>
        <dbReference type="ARBA" id="ARBA00022553"/>
    </source>
</evidence>
<dbReference type="VEuPathDB" id="FungiDB:Z520_08259"/>
<accession>A0A0D2JZI7</accession>
<keyword evidence="3" id="KW-0472">Membrane</keyword>
<feature type="domain" description="Carrier" evidence="4">
    <location>
        <begin position="556"/>
        <end position="631"/>
    </location>
</feature>
<dbReference type="InterPro" id="IPR000873">
    <property type="entry name" value="AMP-dep_synth/lig_dom"/>
</dbReference>
<dbReference type="InterPro" id="IPR042099">
    <property type="entry name" value="ANL_N_sf"/>
</dbReference>
<protein>
    <recommendedName>
        <fullName evidence="4">Carrier domain-containing protein</fullName>
    </recommendedName>
</protein>
<dbReference type="PANTHER" id="PTHR43439">
    <property type="entry name" value="PHENYLACETATE-COENZYME A LIGASE"/>
    <property type="match status" value="1"/>
</dbReference>
<evidence type="ECO:0000256" key="3">
    <source>
        <dbReference type="SAM" id="Phobius"/>
    </source>
</evidence>
<evidence type="ECO:0000313" key="6">
    <source>
        <dbReference type="Proteomes" id="UP000053411"/>
    </source>
</evidence>
<dbReference type="InterPro" id="IPR036736">
    <property type="entry name" value="ACP-like_sf"/>
</dbReference>
<dbReference type="SUPFAM" id="SSF47336">
    <property type="entry name" value="ACP-like"/>
    <property type="match status" value="1"/>
</dbReference>
<reference evidence="5 6" key="1">
    <citation type="submission" date="2015-01" db="EMBL/GenBank/DDBJ databases">
        <title>The Genome Sequence of Fonsecaea multimorphosa CBS 102226.</title>
        <authorList>
            <consortium name="The Broad Institute Genomics Platform"/>
            <person name="Cuomo C."/>
            <person name="de Hoog S."/>
            <person name="Gorbushina A."/>
            <person name="Stielow B."/>
            <person name="Teixiera M."/>
            <person name="Abouelleil A."/>
            <person name="Chapman S.B."/>
            <person name="Priest M."/>
            <person name="Young S.K."/>
            <person name="Wortman J."/>
            <person name="Nusbaum C."/>
            <person name="Birren B."/>
        </authorList>
    </citation>
    <scope>NUCLEOTIDE SEQUENCE [LARGE SCALE GENOMIC DNA]</scope>
    <source>
        <strain evidence="5 6">CBS 102226</strain>
    </source>
</reference>
<dbReference type="PROSITE" id="PS00012">
    <property type="entry name" value="PHOSPHOPANTETHEINE"/>
    <property type="match status" value="1"/>
</dbReference>
<dbReference type="PANTHER" id="PTHR43439:SF2">
    <property type="entry name" value="ENZYME, PUTATIVE (JCVI)-RELATED"/>
    <property type="match status" value="1"/>
</dbReference>
<keyword evidence="3" id="KW-0812">Transmembrane</keyword>
<dbReference type="InterPro" id="IPR006162">
    <property type="entry name" value="Ppantetheine_attach_site"/>
</dbReference>
<dbReference type="GeneID" id="27714005"/>
<dbReference type="STRING" id="1442371.A0A0D2JZI7"/>
<dbReference type="Proteomes" id="UP000053411">
    <property type="component" value="Unassembled WGS sequence"/>
</dbReference>
<evidence type="ECO:0000313" key="5">
    <source>
        <dbReference type="EMBL" id="KIX96004.1"/>
    </source>
</evidence>
<sequence length="1051" mass="116034">MVSWLLDTERTLPQVLEKRAKTVPHGLFAKVPLSPTSYSSGFRAATNLEVSNAVDEVAWLIEKELGRPKDFPTIAYLGPADLRYSIVVMAAMKTGHKTFLPSPRNSMAAFNSLLSGLDCQIIVTVSPEPPIVSAITAEREMKKLNLPSLFDLLDKVNVPRYPYDKTFEEARWDPILVLHTSGSTGIPKPLTYTNEFVSSIAKNISLIPPEGFRSLDVYVRTGLFFIFLPPFHIAGIAFSLIVPIFCDDAIPIYPLSGSPPTVADLLEARNHTHADWAFVAPVMVDEIGKTSALLESFSAKFTHLFYSGGAVPKISGDAVAARMGLYQILGSSECASFPLIRDAEDQSCNQWDCVQIHPAVNAQFQHRFGSLHELVLVRKDDLLVHQPVFWHFPEQQAYETRDLFEQVSPNIWLHRSRIDDIIVFLNGEKTNPISFEQEVGRHPEVRSALVAGMQRFEATLLVELLDHAKSLADGEAALVNRIWPTVEEANKVTPSHARVAKSKIIIIDPLMPMPRAGKGTVQRQATWNLYAQKLEAVYDADENGGAQPPSEDITIMNDDEILKVVQESVTGTMHRDTVEVGDGFFDLGMDSLMVLRLGRDLKARLGITVDMKAIYGNPSIDKLTAHILELARNPNAVIGDQAGGAQEVAMDAMLEGYGKEIKSLKIVDSVKRNGLHAHPPEQVVLLTGSTGAVGSHILRELLKNDSVRHIYCLNRADDSELLQTKRNIKRDLPTDFPPSRVTFLTANLARKDFGLGKKVHQSLLSQVTHIVLNAWPVNFNLPLSAFKTALDGVLNTIDFAQQSHVSPSITFLSSISSMTNYSGGQIPEKIVRDVSCPASMGYGQSKYIAERMLDYASQQLQIKTKIIRVGQIAGTAENPRGWNRDEWLPSLVLSSKYLGAVPASLGRKTSTSPDGMMGTIDWIPIDQLAGILTELTLASENGVFHAVNPAKISWAKLLPTVQEELSGVTVSSYEDWLQLLKSRTDSEVDADAVRQNPGLKLIDFYESLLQDKTSARFSTEQSVLIGKRLSRLEAINTKSIAGWIKNWLAES</sequence>
<dbReference type="OrthoDB" id="429813at2759"/>
<feature type="transmembrane region" description="Helical" evidence="3">
    <location>
        <begin position="223"/>
        <end position="245"/>
    </location>
</feature>
<dbReference type="Pfam" id="PF00550">
    <property type="entry name" value="PP-binding"/>
    <property type="match status" value="1"/>
</dbReference>
<dbReference type="PROSITE" id="PS50075">
    <property type="entry name" value="CARRIER"/>
    <property type="match status" value="1"/>
</dbReference>